<dbReference type="AlphaFoldDB" id="A0AAE8MRD5"/>
<evidence type="ECO:0000313" key="3">
    <source>
        <dbReference type="Proteomes" id="UP001187682"/>
    </source>
</evidence>
<gene>
    <name evidence="2" type="ORF">DNG_01832</name>
</gene>
<organism evidence="2 3">
    <name type="scientific">Cephalotrichum gorgonifer</name>
    <dbReference type="NCBI Taxonomy" id="2041049"/>
    <lineage>
        <taxon>Eukaryota</taxon>
        <taxon>Fungi</taxon>
        <taxon>Dikarya</taxon>
        <taxon>Ascomycota</taxon>
        <taxon>Pezizomycotina</taxon>
        <taxon>Sordariomycetes</taxon>
        <taxon>Hypocreomycetidae</taxon>
        <taxon>Microascales</taxon>
        <taxon>Microascaceae</taxon>
        <taxon>Cephalotrichum</taxon>
    </lineage>
</organism>
<comment type="caution">
    <text evidence="2">The sequence shown here is derived from an EMBL/GenBank/DDBJ whole genome shotgun (WGS) entry which is preliminary data.</text>
</comment>
<dbReference type="EMBL" id="ONZQ02000002">
    <property type="protein sequence ID" value="SPN98791.1"/>
    <property type="molecule type" value="Genomic_DNA"/>
</dbReference>
<reference evidence="2" key="1">
    <citation type="submission" date="2018-03" db="EMBL/GenBank/DDBJ databases">
        <authorList>
            <person name="Guldener U."/>
        </authorList>
    </citation>
    <scope>NUCLEOTIDE SEQUENCE</scope>
</reference>
<proteinExistence type="predicted"/>
<accession>A0AAE8MRD5</accession>
<keyword evidence="3" id="KW-1185">Reference proteome</keyword>
<feature type="region of interest" description="Disordered" evidence="1">
    <location>
        <begin position="1"/>
        <end position="25"/>
    </location>
</feature>
<name>A0AAE8MRD5_9PEZI</name>
<protein>
    <recommendedName>
        <fullName evidence="4">Protein kinase domain-containing protein</fullName>
    </recommendedName>
</protein>
<dbReference type="Proteomes" id="UP001187682">
    <property type="component" value="Unassembled WGS sequence"/>
</dbReference>
<evidence type="ECO:0000256" key="1">
    <source>
        <dbReference type="SAM" id="MobiDB-lite"/>
    </source>
</evidence>
<evidence type="ECO:0000313" key="2">
    <source>
        <dbReference type="EMBL" id="SPN98791.1"/>
    </source>
</evidence>
<sequence>MSLEHVTYDASATDSAGRCPGTHKARDGTTAPLVLEWISSMPIGLAISLVQLRDELSTNKSPQRRPEEVRTLPFAGIHLDGREGRAALAYELLYLPTNLRDVLVGLDKPMPEDRCVLAGLVATQVRSLHVHFRNKHMALRTESFVFLWDDATTGPASSGKRSGGGGLGALDLREPYLLDWGRESLPSVYQHPDYDPSRKLWYYDVWSLMMVISEIAEWKPIEVSFRDERDLLRRKLDRRRLVTDVAWRGESTANVFRYGFDLLDRKRSTLDTMSWSSIKMFFDGLCELLDADGMPPVARR</sequence>
<evidence type="ECO:0008006" key="4">
    <source>
        <dbReference type="Google" id="ProtNLM"/>
    </source>
</evidence>